<reference evidence="2 3" key="1">
    <citation type="submission" date="2016-10" db="EMBL/GenBank/DDBJ databases">
        <title>Genome of airborne Acinetobacter sp. 5-2Ac02 in the hospital environment: Species near to Acinetobacter towneri.</title>
        <authorList>
            <person name="Barbosa B."/>
            <person name="Fernandez-Garcia L."/>
            <person name="Gato E."/>
            <person name="Leao R."/>
            <person name="Albano R."/>
            <person name="Fernandez B."/>
            <person name="Fernandez-Cuenca F."/>
            <person name="Marques E."/>
            <person name="Tomas M."/>
        </authorList>
    </citation>
    <scope>NUCLEOTIDE SEQUENCE [LARGE SCALE GENOMIC DNA]</scope>
    <source>
        <strain evidence="2 3">5-2Ac02</strain>
    </source>
</reference>
<evidence type="ECO:0000313" key="3">
    <source>
        <dbReference type="Proteomes" id="UP000186931"/>
    </source>
</evidence>
<evidence type="ECO:0008006" key="4">
    <source>
        <dbReference type="Google" id="ProtNLM"/>
    </source>
</evidence>
<protein>
    <recommendedName>
        <fullName evidence="4">DUF4276 family protein</fullName>
    </recommendedName>
</protein>
<gene>
    <name evidence="2" type="ORF">BJN41_08395</name>
</gene>
<proteinExistence type="predicted"/>
<dbReference type="STRING" id="202956.BJN41_08395"/>
<sequence length="223" mass="26009">MQEVIVIAEGQTEEVFIKRVVAPIFHSQQIFLKPVLMKTSATAKGGAVTFDRLKLNIRNEIRRNQNIKLTTFLDLYGLDTSFPDFNQAQSIQDVYLRVEHLEQALHRELIAFVECRPERIITHIQPYEFEGLLFSDVDQLCSIEPTWQRSHATLQRMRDEVDSPEHINNGYETKPSKRLEDNLHPKYKKTTHGPRIAQHVGLERMEQECAHFKSWMDKIRALG</sequence>
<comment type="caution">
    <text evidence="2">The sequence shown here is derived from an EMBL/GenBank/DDBJ whole genome shotgun (WGS) entry which is preliminary data.</text>
</comment>
<feature type="region of interest" description="Disordered" evidence="1">
    <location>
        <begin position="159"/>
        <end position="178"/>
    </location>
</feature>
<dbReference type="Pfam" id="PF14103">
    <property type="entry name" value="DUF4276"/>
    <property type="match status" value="1"/>
</dbReference>
<dbReference type="EMBL" id="MKQS01000002">
    <property type="protein sequence ID" value="OFE44544.1"/>
    <property type="molecule type" value="Genomic_DNA"/>
</dbReference>
<evidence type="ECO:0000313" key="2">
    <source>
        <dbReference type="EMBL" id="OFE44544.1"/>
    </source>
</evidence>
<dbReference type="Proteomes" id="UP000186931">
    <property type="component" value="Unassembled WGS sequence"/>
</dbReference>
<organism evidence="2 3">
    <name type="scientific">Acinetobacter towneri</name>
    <dbReference type="NCBI Taxonomy" id="202956"/>
    <lineage>
        <taxon>Bacteria</taxon>
        <taxon>Pseudomonadati</taxon>
        <taxon>Pseudomonadota</taxon>
        <taxon>Gammaproteobacteria</taxon>
        <taxon>Moraxellales</taxon>
        <taxon>Moraxellaceae</taxon>
        <taxon>Acinetobacter</taxon>
    </lineage>
</organism>
<evidence type="ECO:0000256" key="1">
    <source>
        <dbReference type="SAM" id="MobiDB-lite"/>
    </source>
</evidence>
<accession>A0A1E8E4S0</accession>
<name>A0A1E8E4S0_9GAMM</name>
<dbReference type="RefSeq" id="WP_034681908.1">
    <property type="nucleotide sequence ID" value="NZ_MKQS01000002.1"/>
</dbReference>
<dbReference type="AlphaFoldDB" id="A0A1E8E4S0"/>
<dbReference type="InterPro" id="IPR025455">
    <property type="entry name" value="DUF4276"/>
</dbReference>